<evidence type="ECO:0000256" key="4">
    <source>
        <dbReference type="ARBA" id="ARBA00022695"/>
    </source>
</evidence>
<reference evidence="11" key="1">
    <citation type="submission" date="2019-05" db="EMBL/GenBank/DDBJ databases">
        <title>Metatranscriptomic reconstruction reveals RNA viruses with the potential to shape carbon cycling in soil.</title>
        <authorList>
            <person name="Starr E.P."/>
            <person name="Nuccio E."/>
            <person name="Pett-Ridge J."/>
            <person name="Banfield J.F."/>
            <person name="Firestone M.K."/>
        </authorList>
    </citation>
    <scope>NUCLEOTIDE SEQUENCE</scope>
    <source>
        <strain evidence="11">H2_Rhizo_Litter_49_scaffold_936</strain>
    </source>
</reference>
<proteinExistence type="predicted"/>
<organism evidence="11">
    <name type="scientific">Leviviridae sp</name>
    <dbReference type="NCBI Taxonomy" id="2027243"/>
    <lineage>
        <taxon>Viruses</taxon>
        <taxon>Riboviria</taxon>
        <taxon>Orthornavirae</taxon>
        <taxon>Lenarviricota</taxon>
        <taxon>Leviviricetes</taxon>
        <taxon>Norzivirales</taxon>
        <taxon>Fiersviridae</taxon>
    </lineage>
</organism>
<evidence type="ECO:0000259" key="10">
    <source>
        <dbReference type="PROSITE" id="PS50522"/>
    </source>
</evidence>
<evidence type="ECO:0000256" key="5">
    <source>
        <dbReference type="ARBA" id="ARBA00022741"/>
    </source>
</evidence>
<feature type="binding site" evidence="9">
    <location>
        <position position="371"/>
    </location>
    <ligand>
        <name>Mg(2+)</name>
        <dbReference type="ChEBI" id="CHEBI:18420"/>
        <label>2</label>
    </ligand>
</feature>
<dbReference type="SUPFAM" id="SSF56672">
    <property type="entry name" value="DNA/RNA polymerases"/>
    <property type="match status" value="1"/>
</dbReference>
<accession>A0A514D6J1</accession>
<dbReference type="Pfam" id="PF03431">
    <property type="entry name" value="RNA_replicase_B"/>
    <property type="match status" value="1"/>
</dbReference>
<keyword evidence="9" id="KW-0460">Magnesium</keyword>
<evidence type="ECO:0000313" key="11">
    <source>
        <dbReference type="EMBL" id="QDH89250.1"/>
    </source>
</evidence>
<evidence type="ECO:0000256" key="1">
    <source>
        <dbReference type="ARBA" id="ARBA00012494"/>
    </source>
</evidence>
<gene>
    <name evidence="11" type="ORF">H2RhizoLitter49936_000001</name>
</gene>
<keyword evidence="5" id="KW-0547">Nucleotide-binding</keyword>
<evidence type="ECO:0000256" key="6">
    <source>
        <dbReference type="ARBA" id="ARBA00022953"/>
    </source>
</evidence>
<dbReference type="InterPro" id="IPR005093">
    <property type="entry name" value="RNArep_beta"/>
</dbReference>
<dbReference type="InterPro" id="IPR007096">
    <property type="entry name" value="RNA-dir_Rpol_cat_phage"/>
</dbReference>
<evidence type="ECO:0000256" key="7">
    <source>
        <dbReference type="ARBA" id="ARBA00030248"/>
    </source>
</evidence>
<feature type="binding site" evidence="9">
    <location>
        <position position="286"/>
    </location>
    <ligand>
        <name>Mg(2+)</name>
        <dbReference type="ChEBI" id="CHEBI:18420"/>
        <label>2</label>
    </ligand>
</feature>
<dbReference type="GO" id="GO:0039694">
    <property type="term" value="P:viral RNA genome replication"/>
    <property type="evidence" value="ECO:0007669"/>
    <property type="project" value="InterPro"/>
</dbReference>
<keyword evidence="3" id="KW-0808">Transferase</keyword>
<sequence>MKYTKGSSPISEIFFALCKSVDSPVSLGAWLRFLHNQKALAEFEIRAADYQEQSAFELDYCVVSFLSKYKELDTGLDLEQEALRRFTTSEDLCRESNSRIREARKNSSYGEIPDMSIISSVLWLAKRKIARLLGTWDSQKIENLYGWGPGATSDLKRRRAFVDRKLCELPISVTPKALPYIRRAIGGDLHWSSVILEVAVEDLMGPFCFLPSVFQLTTECVIDTVPKNAKTHRVIAKEPRANGFLQKGVGSYIRKRLKRVGIDLDDQTANQEGAKRAFEEQLATLDLKAASDSMPIELIYELLPVEWAEALNDLRSPQARLPDGSTITLQKFSSMGNGFTFELETLIFWAVASSVSSLFSSGAAVLVYGDDIICKQEIADKVIVLLAFCGFQVNKEKSFTSGVFYESCGKHFFKGSEVTPVYQKEPVTTEVSLLRCGNRIIRLAKRLGGPDQLRKELSAPWHAAWRMGKFTRQFQLPLGAEGDDGWILPAIYFSTRPQDINLGMSCRVFRLANPVRLPANEGALLAWTLRRGVCTESPYGGFVTSSPDTPTSGDPVLYPGRRWVMPSGEFALSF</sequence>
<evidence type="ECO:0000256" key="3">
    <source>
        <dbReference type="ARBA" id="ARBA00022679"/>
    </source>
</evidence>
<comment type="cofactor">
    <cofactor evidence="9">
        <name>Mg(2+)</name>
        <dbReference type="ChEBI" id="CHEBI:18420"/>
    </cofactor>
    <text evidence="9">Binds 2 Mg(2+) per subunit.</text>
</comment>
<keyword evidence="6" id="KW-0693">Viral RNA replication</keyword>
<dbReference type="InterPro" id="IPR043502">
    <property type="entry name" value="DNA/RNA_pol_sf"/>
</dbReference>
<dbReference type="GO" id="GO:0000166">
    <property type="term" value="F:nucleotide binding"/>
    <property type="evidence" value="ECO:0007669"/>
    <property type="project" value="UniProtKB-KW"/>
</dbReference>
<dbReference type="GO" id="GO:0003968">
    <property type="term" value="F:RNA-directed RNA polymerase activity"/>
    <property type="evidence" value="ECO:0007669"/>
    <property type="project" value="UniProtKB-KW"/>
</dbReference>
<keyword evidence="2 11" id="KW-0696">RNA-directed RNA polymerase</keyword>
<evidence type="ECO:0000256" key="2">
    <source>
        <dbReference type="ARBA" id="ARBA00022484"/>
    </source>
</evidence>
<feature type="domain" description="RdRp catalytic" evidence="10">
    <location>
        <begin position="271"/>
        <end position="402"/>
    </location>
</feature>
<feature type="binding site" evidence="9">
    <location>
        <position position="370"/>
    </location>
    <ligand>
        <name>Mg(2+)</name>
        <dbReference type="ChEBI" id="CHEBI:18420"/>
        <label>2</label>
    </ligand>
</feature>
<dbReference type="GO" id="GO:0046872">
    <property type="term" value="F:metal ion binding"/>
    <property type="evidence" value="ECO:0007669"/>
    <property type="project" value="UniProtKB-KW"/>
</dbReference>
<protein>
    <recommendedName>
        <fullName evidence="1">RNA-directed RNA polymerase</fullName>
        <ecNumber evidence="1">2.7.7.48</ecNumber>
    </recommendedName>
    <alternativeName>
        <fullName evidence="7">RNA replicase beta chain</fullName>
    </alternativeName>
</protein>
<keyword evidence="4" id="KW-0548">Nucleotidyltransferase</keyword>
<evidence type="ECO:0000256" key="8">
    <source>
        <dbReference type="ARBA" id="ARBA00048744"/>
    </source>
</evidence>
<dbReference type="EMBL" id="MN034719">
    <property type="protein sequence ID" value="QDH89250.1"/>
    <property type="molecule type" value="Genomic_RNA"/>
</dbReference>
<dbReference type="PROSITE" id="PS50522">
    <property type="entry name" value="RDRP_PHAGE"/>
    <property type="match status" value="1"/>
</dbReference>
<evidence type="ECO:0000256" key="9">
    <source>
        <dbReference type="PIRSR" id="PIRSR605093-1"/>
    </source>
</evidence>
<keyword evidence="9" id="KW-0479">Metal-binding</keyword>
<comment type="catalytic activity">
    <reaction evidence="8">
        <text>RNA(n) + a ribonucleoside 5'-triphosphate = RNA(n+1) + diphosphate</text>
        <dbReference type="Rhea" id="RHEA:21248"/>
        <dbReference type="Rhea" id="RHEA-COMP:14527"/>
        <dbReference type="Rhea" id="RHEA-COMP:17342"/>
        <dbReference type="ChEBI" id="CHEBI:33019"/>
        <dbReference type="ChEBI" id="CHEBI:61557"/>
        <dbReference type="ChEBI" id="CHEBI:140395"/>
        <dbReference type="EC" id="2.7.7.48"/>
    </reaction>
</comment>
<name>A0A514D6J1_9VIRU</name>
<dbReference type="EC" id="2.7.7.48" evidence="1"/>